<dbReference type="NCBIfam" id="TIGR00231">
    <property type="entry name" value="small_GTP"/>
    <property type="match status" value="1"/>
</dbReference>
<protein>
    <recommendedName>
        <fullName evidence="5">Elongation factor Tu</fullName>
    </recommendedName>
</protein>
<dbReference type="RefSeq" id="WP_341428874.1">
    <property type="nucleotide sequence ID" value="NZ_JBBUTG010000029.1"/>
</dbReference>
<evidence type="ECO:0000313" key="7">
    <source>
        <dbReference type="EMBL" id="MEK8034445.1"/>
    </source>
</evidence>
<dbReference type="CDD" id="cd03707">
    <property type="entry name" value="EFTU_III"/>
    <property type="match status" value="1"/>
</dbReference>
<evidence type="ECO:0000256" key="3">
    <source>
        <dbReference type="ARBA" id="ARBA00022917"/>
    </source>
</evidence>
<dbReference type="SUPFAM" id="SSF52540">
    <property type="entry name" value="P-loop containing nucleoside triphosphate hydrolases"/>
    <property type="match status" value="1"/>
</dbReference>
<feature type="domain" description="Tr-type G" evidence="6">
    <location>
        <begin position="4"/>
        <end position="205"/>
    </location>
</feature>
<dbReference type="InterPro" id="IPR031157">
    <property type="entry name" value="G_TR_CS"/>
</dbReference>
<dbReference type="PRINTS" id="PR00315">
    <property type="entry name" value="ELONGATNFCT"/>
</dbReference>
<dbReference type="PANTHER" id="PTHR43721">
    <property type="entry name" value="ELONGATION FACTOR TU-RELATED"/>
    <property type="match status" value="1"/>
</dbReference>
<evidence type="ECO:0000256" key="2">
    <source>
        <dbReference type="ARBA" id="ARBA00022768"/>
    </source>
</evidence>
<keyword evidence="1" id="KW-0547">Nucleotide-binding</keyword>
<dbReference type="Pfam" id="PF03143">
    <property type="entry name" value="GTP_EFTU_D3"/>
    <property type="match status" value="1"/>
</dbReference>
<dbReference type="NCBIfam" id="NF009373">
    <property type="entry name" value="PRK12736.1"/>
    <property type="match status" value="1"/>
</dbReference>
<dbReference type="InterPro" id="IPR009001">
    <property type="entry name" value="Transl_elong_EF1A/Init_IF2_C"/>
</dbReference>
<dbReference type="InterPro" id="IPR004161">
    <property type="entry name" value="EFTu-like_2"/>
</dbReference>
<proteinExistence type="predicted"/>
<sequence length="397" mass="42314">MNTKVHVNVGTIGHVDHGKTTLTAALTSVQAARFGGRALSYGQIDNAKEERERGITINTSHVEYESDTRHYAHIDCPGHADYIKNMITGASQMDGAILLVDGTEGAARQTIEHVLLARQVNVGHMVVFVNKMDLVPDSDRADIAELIEMEIGALLATHGYLEPAFVFGSAMKALAAAERGELNSPDVQCIVELVNALDSRIPDPVRDYASPFMMPVEAVHTIAGRGTVISGRIERGVIRVGDSLEIVGLSSSGDDPVVVTGVQSFHKDVAEGRAGMNVGLLLRGVKRDEVVRGQVVVKPGALKPYRTGRAQIFVLSKEEGGRHTPFGSGYQPQFFFGPTDVTGVISVDANAGVVEPGAQALINFELNKPVAIEKGMRFAMREGGKTVGAGVVTEVLG</sequence>
<evidence type="ECO:0000256" key="5">
    <source>
        <dbReference type="ARBA" id="ARBA00029554"/>
    </source>
</evidence>
<keyword evidence="8" id="KW-1185">Reference proteome</keyword>
<dbReference type="Proteomes" id="UP001371218">
    <property type="component" value="Unassembled WGS sequence"/>
</dbReference>
<dbReference type="PROSITE" id="PS00301">
    <property type="entry name" value="G_TR_1"/>
    <property type="match status" value="1"/>
</dbReference>
<dbReference type="EMBL" id="JBBUTG010000029">
    <property type="protein sequence ID" value="MEK8034445.1"/>
    <property type="molecule type" value="Genomic_DNA"/>
</dbReference>
<dbReference type="CDD" id="cd03697">
    <property type="entry name" value="EFTU_II"/>
    <property type="match status" value="1"/>
</dbReference>
<gene>
    <name evidence="7" type="ORF">AACH06_26755</name>
</gene>
<keyword evidence="3" id="KW-0648">Protein biosynthesis</keyword>
<reference evidence="7 8" key="1">
    <citation type="submission" date="2024-04" db="EMBL/GenBank/DDBJ databases">
        <title>Novel species of the genus Ideonella isolated from streams.</title>
        <authorList>
            <person name="Lu H."/>
        </authorList>
    </citation>
    <scope>NUCLEOTIDE SEQUENCE [LARGE SCALE GENOMIC DNA]</scope>
    <source>
        <strain evidence="7 8">DXS29W</strain>
    </source>
</reference>
<dbReference type="Gene3D" id="3.40.50.300">
    <property type="entry name" value="P-loop containing nucleotide triphosphate hydrolases"/>
    <property type="match status" value="1"/>
</dbReference>
<organism evidence="7 8">
    <name type="scientific">Ideonella lacteola</name>
    <dbReference type="NCBI Taxonomy" id="2984193"/>
    <lineage>
        <taxon>Bacteria</taxon>
        <taxon>Pseudomonadati</taxon>
        <taxon>Pseudomonadota</taxon>
        <taxon>Betaproteobacteria</taxon>
        <taxon>Burkholderiales</taxon>
        <taxon>Sphaerotilaceae</taxon>
        <taxon>Ideonella</taxon>
    </lineage>
</organism>
<dbReference type="SUPFAM" id="SSF50465">
    <property type="entry name" value="EF-Tu/eEF-1alpha/eIF2-gamma C-terminal domain"/>
    <property type="match status" value="1"/>
</dbReference>
<dbReference type="InterPro" id="IPR027417">
    <property type="entry name" value="P-loop_NTPase"/>
</dbReference>
<dbReference type="Pfam" id="PF00009">
    <property type="entry name" value="GTP_EFTU"/>
    <property type="match status" value="1"/>
</dbReference>
<accession>A0ABU9C0T5</accession>
<comment type="caution">
    <text evidence="7">The sequence shown here is derived from an EMBL/GenBank/DDBJ whole genome shotgun (WGS) entry which is preliminary data.</text>
</comment>
<dbReference type="InterPro" id="IPR009000">
    <property type="entry name" value="Transl_B-barrel_sf"/>
</dbReference>
<name>A0ABU9C0T5_9BURK</name>
<dbReference type="InterPro" id="IPR004160">
    <property type="entry name" value="Transl_elong_EFTu/EF1A_C"/>
</dbReference>
<keyword evidence="2 7" id="KW-0251">Elongation factor</keyword>
<evidence type="ECO:0000313" key="8">
    <source>
        <dbReference type="Proteomes" id="UP001371218"/>
    </source>
</evidence>
<dbReference type="Gene3D" id="2.40.30.10">
    <property type="entry name" value="Translation factors"/>
    <property type="match status" value="2"/>
</dbReference>
<evidence type="ECO:0000256" key="1">
    <source>
        <dbReference type="ARBA" id="ARBA00022741"/>
    </source>
</evidence>
<dbReference type="Pfam" id="PF03144">
    <property type="entry name" value="GTP_EFTU_D2"/>
    <property type="match status" value="1"/>
</dbReference>
<evidence type="ECO:0000259" key="6">
    <source>
        <dbReference type="PROSITE" id="PS51722"/>
    </source>
</evidence>
<evidence type="ECO:0000256" key="4">
    <source>
        <dbReference type="ARBA" id="ARBA00023134"/>
    </source>
</evidence>
<dbReference type="InterPro" id="IPR000795">
    <property type="entry name" value="T_Tr_GTP-bd_dom"/>
</dbReference>
<dbReference type="InterPro" id="IPR005225">
    <property type="entry name" value="Small_GTP-bd"/>
</dbReference>
<dbReference type="InterPro" id="IPR033720">
    <property type="entry name" value="EFTU_2"/>
</dbReference>
<keyword evidence="4" id="KW-0342">GTP-binding</keyword>
<dbReference type="InterPro" id="IPR050055">
    <property type="entry name" value="EF-Tu_GTPase"/>
</dbReference>
<dbReference type="NCBIfam" id="NF009372">
    <property type="entry name" value="PRK12735.1"/>
    <property type="match status" value="1"/>
</dbReference>
<dbReference type="SUPFAM" id="SSF50447">
    <property type="entry name" value="Translation proteins"/>
    <property type="match status" value="1"/>
</dbReference>
<dbReference type="GO" id="GO:0003746">
    <property type="term" value="F:translation elongation factor activity"/>
    <property type="evidence" value="ECO:0007669"/>
    <property type="project" value="UniProtKB-KW"/>
</dbReference>
<dbReference type="PROSITE" id="PS51722">
    <property type="entry name" value="G_TR_2"/>
    <property type="match status" value="1"/>
</dbReference>
<dbReference type="NCBIfam" id="NF000766">
    <property type="entry name" value="PRK00049.1"/>
    <property type="match status" value="1"/>
</dbReference>
<dbReference type="PANTHER" id="PTHR43721:SF22">
    <property type="entry name" value="ELONGATION FACTOR TU, MITOCHONDRIAL"/>
    <property type="match status" value="1"/>
</dbReference>